<reference evidence="3 4" key="1">
    <citation type="journal article" date="2024" name="J Genomics">
        <title>Draft genome sequencing and assembly of Favolaschia claudopus CIRM-BRFM 2984 isolated from oak limbs.</title>
        <authorList>
            <person name="Navarro D."/>
            <person name="Drula E."/>
            <person name="Chaduli D."/>
            <person name="Cazenave R."/>
            <person name="Ahrendt S."/>
            <person name="Wang J."/>
            <person name="Lipzen A."/>
            <person name="Daum C."/>
            <person name="Barry K."/>
            <person name="Grigoriev I.V."/>
            <person name="Favel A."/>
            <person name="Rosso M.N."/>
            <person name="Martin F."/>
        </authorList>
    </citation>
    <scope>NUCLEOTIDE SEQUENCE [LARGE SCALE GENOMIC DNA]</scope>
    <source>
        <strain evidence="3 4">CIRM-BRFM 2984</strain>
    </source>
</reference>
<evidence type="ECO:0000259" key="2">
    <source>
        <dbReference type="PROSITE" id="PS51840"/>
    </source>
</evidence>
<evidence type="ECO:0000313" key="3">
    <source>
        <dbReference type="EMBL" id="KAK7033009.1"/>
    </source>
</evidence>
<sequence>MTNNHNPPDAPAPHPTGLRAQLNHLLPRHALFQVRITIHQLASVPLVHGEFGVRWKFKNTQKVKGKGKAKASPGIDHDEDADSFGSADTSAEEPQSQQTHSSSSAPSSTTVSVDDPQTNTSRSGQTGWGPLKDHSVIWDHPLSAVVQMSIERDTHRLLPHPFKLDVVQRVIAHDPDAPQKPRLGTVEIDLAEYVDSAPNSVPPKGVVTRRYLLRDSKTNATLRLSIHVEPLGTPPPFTAPPLPNGEILAGVATLFSAHDDVFRTRPRALDLYAPVESTLQSSKNSIKTMGSKSSSTESQPFDVRALPRAYGPRPTESLIDALFNPAPVREERLVSPFTKLVTAESGSVNSFPFAALSQLDSTSFTSASSSRPSTSASSRSIGPSTESSRSIAPVKPPLLVTLTSSGQASLAPSSRATLSDNGPRPSFASSVAPSFVSSTGNDSPTSPSVDSRSNHWWKRNRARSRSRARAGAAVAI</sequence>
<dbReference type="AlphaFoldDB" id="A0AAW0C3E1"/>
<feature type="compositionally biased region" description="Basic residues" evidence="1">
    <location>
        <begin position="455"/>
        <end position="468"/>
    </location>
</feature>
<feature type="compositionally biased region" description="Polar residues" evidence="1">
    <location>
        <begin position="401"/>
        <end position="420"/>
    </location>
</feature>
<feature type="compositionally biased region" description="Polar residues" evidence="1">
    <location>
        <begin position="439"/>
        <end position="451"/>
    </location>
</feature>
<name>A0AAW0C3E1_9AGAR</name>
<feature type="compositionally biased region" description="Polar residues" evidence="1">
    <location>
        <begin position="115"/>
        <end position="125"/>
    </location>
</feature>
<feature type="region of interest" description="Disordered" evidence="1">
    <location>
        <begin position="61"/>
        <end position="132"/>
    </location>
</feature>
<feature type="compositionally biased region" description="Polar residues" evidence="1">
    <location>
        <begin position="280"/>
        <end position="299"/>
    </location>
</feature>
<feature type="region of interest" description="Disordered" evidence="1">
    <location>
        <begin position="280"/>
        <end position="309"/>
    </location>
</feature>
<dbReference type="PANTHER" id="PTHR21456:SF1">
    <property type="entry name" value="C2 NT-TYPE DOMAIN-CONTAINING PROTEIN"/>
    <property type="match status" value="1"/>
</dbReference>
<proteinExistence type="predicted"/>
<dbReference type="Proteomes" id="UP001362999">
    <property type="component" value="Unassembled WGS sequence"/>
</dbReference>
<dbReference type="EMBL" id="JAWWNJ010000023">
    <property type="protein sequence ID" value="KAK7033009.1"/>
    <property type="molecule type" value="Genomic_DNA"/>
</dbReference>
<protein>
    <submittedName>
        <fullName evidence="3">C2 NT-type domain-containing protein</fullName>
    </submittedName>
</protein>
<accession>A0AAW0C3E1</accession>
<feature type="compositionally biased region" description="Low complexity" evidence="1">
    <location>
        <begin position="364"/>
        <end position="385"/>
    </location>
</feature>
<dbReference type="PANTHER" id="PTHR21456">
    <property type="entry name" value="FAMILY WITH SEQUENCE SIMILARITY 102"/>
    <property type="match status" value="1"/>
</dbReference>
<feature type="compositionally biased region" description="Low complexity" evidence="1">
    <location>
        <begin position="95"/>
        <end position="112"/>
    </location>
</feature>
<comment type="caution">
    <text evidence="3">The sequence shown here is derived from an EMBL/GenBank/DDBJ whole genome shotgun (WGS) entry which is preliminary data.</text>
</comment>
<dbReference type="InterPro" id="IPR019448">
    <property type="entry name" value="NT-C2"/>
</dbReference>
<evidence type="ECO:0000256" key="1">
    <source>
        <dbReference type="SAM" id="MobiDB-lite"/>
    </source>
</evidence>
<dbReference type="PROSITE" id="PS51840">
    <property type="entry name" value="C2_NT"/>
    <property type="match status" value="1"/>
</dbReference>
<gene>
    <name evidence="3" type="ORF">R3P38DRAFT_779429</name>
</gene>
<feature type="compositionally biased region" description="Low complexity" evidence="1">
    <location>
        <begin position="425"/>
        <end position="438"/>
    </location>
</feature>
<dbReference type="InterPro" id="IPR039931">
    <property type="entry name" value="EEIG1/2-like"/>
</dbReference>
<organism evidence="3 4">
    <name type="scientific">Favolaschia claudopus</name>
    <dbReference type="NCBI Taxonomy" id="2862362"/>
    <lineage>
        <taxon>Eukaryota</taxon>
        <taxon>Fungi</taxon>
        <taxon>Dikarya</taxon>
        <taxon>Basidiomycota</taxon>
        <taxon>Agaricomycotina</taxon>
        <taxon>Agaricomycetes</taxon>
        <taxon>Agaricomycetidae</taxon>
        <taxon>Agaricales</taxon>
        <taxon>Marasmiineae</taxon>
        <taxon>Mycenaceae</taxon>
        <taxon>Favolaschia</taxon>
    </lineage>
</organism>
<evidence type="ECO:0000313" key="4">
    <source>
        <dbReference type="Proteomes" id="UP001362999"/>
    </source>
</evidence>
<keyword evidence="4" id="KW-1185">Reference proteome</keyword>
<feature type="region of interest" description="Disordered" evidence="1">
    <location>
        <begin position="364"/>
        <end position="476"/>
    </location>
</feature>
<dbReference type="Pfam" id="PF10358">
    <property type="entry name" value="NT-C2"/>
    <property type="match status" value="1"/>
</dbReference>
<feature type="domain" description="C2 NT-type" evidence="2">
    <location>
        <begin position="22"/>
        <end position="230"/>
    </location>
</feature>